<keyword evidence="2" id="KW-1185">Reference proteome</keyword>
<proteinExistence type="predicted"/>
<dbReference type="AlphaFoldDB" id="A0A3S4ZHD6"/>
<protein>
    <submittedName>
        <fullName evidence="1">Uncharacterized protein</fullName>
    </submittedName>
</protein>
<name>A0A3S4ZHD6_9PLAT</name>
<dbReference type="EMBL" id="CAAALY010012183">
    <property type="protein sequence ID" value="VEL11568.1"/>
    <property type="molecule type" value="Genomic_DNA"/>
</dbReference>
<accession>A0A3S4ZHD6</accession>
<organism evidence="1 2">
    <name type="scientific">Protopolystoma xenopodis</name>
    <dbReference type="NCBI Taxonomy" id="117903"/>
    <lineage>
        <taxon>Eukaryota</taxon>
        <taxon>Metazoa</taxon>
        <taxon>Spiralia</taxon>
        <taxon>Lophotrochozoa</taxon>
        <taxon>Platyhelminthes</taxon>
        <taxon>Monogenea</taxon>
        <taxon>Polyopisthocotylea</taxon>
        <taxon>Polystomatidea</taxon>
        <taxon>Polystomatidae</taxon>
        <taxon>Protopolystoma</taxon>
    </lineage>
</organism>
<reference evidence="1" key="1">
    <citation type="submission" date="2018-11" db="EMBL/GenBank/DDBJ databases">
        <authorList>
            <consortium name="Pathogen Informatics"/>
        </authorList>
    </citation>
    <scope>NUCLEOTIDE SEQUENCE</scope>
</reference>
<evidence type="ECO:0000313" key="1">
    <source>
        <dbReference type="EMBL" id="VEL11568.1"/>
    </source>
</evidence>
<sequence length="143" mass="15760">MRAVAEVLWTVRQRFSPSQDRRYRSAYSLTNGRLRHGKNSALSVAEGKTLLFSDVRHNARSRITVPPVRTDSLSSNFVSADSHSSMLTTSAVYPMDMESTADRLQGVMKTERGIVTANCESLTVPTAEKSFTFGSLNVAEATK</sequence>
<gene>
    <name evidence="1" type="ORF">PXEA_LOCUS5008</name>
</gene>
<evidence type="ECO:0000313" key="2">
    <source>
        <dbReference type="Proteomes" id="UP000784294"/>
    </source>
</evidence>
<comment type="caution">
    <text evidence="1">The sequence shown here is derived from an EMBL/GenBank/DDBJ whole genome shotgun (WGS) entry which is preliminary data.</text>
</comment>
<dbReference type="Proteomes" id="UP000784294">
    <property type="component" value="Unassembled WGS sequence"/>
</dbReference>
<feature type="non-terminal residue" evidence="1">
    <location>
        <position position="1"/>
    </location>
</feature>